<evidence type="ECO:0000256" key="6">
    <source>
        <dbReference type="ARBA" id="ARBA00022692"/>
    </source>
</evidence>
<dbReference type="SUPFAM" id="SSF55874">
    <property type="entry name" value="ATPase domain of HSP90 chaperone/DNA topoisomerase II/histidine kinase"/>
    <property type="match status" value="1"/>
</dbReference>
<evidence type="ECO:0000256" key="9">
    <source>
        <dbReference type="ARBA" id="ARBA00022989"/>
    </source>
</evidence>
<dbReference type="InterPro" id="IPR013656">
    <property type="entry name" value="PAS_4"/>
</dbReference>
<comment type="caution">
    <text evidence="18">The sequence shown here is derived from an EMBL/GenBank/DDBJ whole genome shotgun (WGS) entry which is preliminary data.</text>
</comment>
<dbReference type="Pfam" id="PF02518">
    <property type="entry name" value="HATPase_c"/>
    <property type="match status" value="1"/>
</dbReference>
<dbReference type="Gene3D" id="3.30.450.20">
    <property type="entry name" value="PAS domain"/>
    <property type="match status" value="1"/>
</dbReference>
<evidence type="ECO:0000256" key="8">
    <source>
        <dbReference type="ARBA" id="ARBA00022840"/>
    </source>
</evidence>
<keyword evidence="6" id="KW-0812">Transmembrane</keyword>
<reference evidence="18 19" key="2">
    <citation type="journal article" date="2018" name="J. Invertebr. Pathol.">
        <title>'Candidatus Aquirickettsiella gammari' (Gammaproteobacteria: Legionellales: Coxiellaceae): A bacterial pathogen of the freshwater crustacean Gammarus fossarum (Malacostraca: Amphipoda).</title>
        <authorList>
            <person name="Bojko J."/>
            <person name="Dunn A.M."/>
            <person name="Stebbing P.D."/>
            <person name="van Aerle R."/>
            <person name="Bacela-Spychalska K."/>
            <person name="Bean T.P."/>
            <person name="Urrutia A."/>
            <person name="Stentiford G.D."/>
        </authorList>
    </citation>
    <scope>NUCLEOTIDE SEQUENCE [LARGE SCALE GENOMIC DNA]</scope>
    <source>
        <strain evidence="18">RA15029</strain>
    </source>
</reference>
<dbReference type="Gene3D" id="1.20.120.160">
    <property type="entry name" value="HPT domain"/>
    <property type="match status" value="1"/>
</dbReference>
<keyword evidence="7" id="KW-0547">Nucleotide-binding</keyword>
<dbReference type="SMART" id="SM00073">
    <property type="entry name" value="HPT"/>
    <property type="match status" value="1"/>
</dbReference>
<reference evidence="18 19" key="1">
    <citation type="journal article" date="2017" name="Int. J. Syst. Evol. Microbiol.">
        <title>Aquarickettsiella crustaci n. gen. n. sp. (Gammaproteobacteria: Legionellales: Coxiellaceae); a bacterial pathogen of the freshwater crustacean: Gammarus fossarum (Malacostraca: Amphipoda).</title>
        <authorList>
            <person name="Bojko J."/>
            <person name="Dunn A.M."/>
            <person name="Stebbing P.D."/>
            <person name="Van Aerle R."/>
            <person name="Bacela-Spychalska K."/>
            <person name="Bean T.P."/>
            <person name="Stentiford G.D."/>
        </authorList>
    </citation>
    <scope>NUCLEOTIDE SEQUENCE [LARGE SCALE GENOMIC DNA]</scope>
    <source>
        <strain evidence="18">RA15029</strain>
    </source>
</reference>
<keyword evidence="19" id="KW-1185">Reference proteome</keyword>
<dbReference type="EC" id="2.7.13.3" evidence="3"/>
<dbReference type="Pfam" id="PF01627">
    <property type="entry name" value="Hpt"/>
    <property type="match status" value="1"/>
</dbReference>
<dbReference type="InterPro" id="IPR036641">
    <property type="entry name" value="HPT_dom_sf"/>
</dbReference>
<dbReference type="Pfam" id="PF08448">
    <property type="entry name" value="PAS_4"/>
    <property type="match status" value="1"/>
</dbReference>
<dbReference type="NCBIfam" id="TIGR00229">
    <property type="entry name" value="sensory_box"/>
    <property type="match status" value="1"/>
</dbReference>
<sequence>MNFQIILDALPFSVYWIDSRKKIFKGGNPYFLSLLKLTSLSELIAKPMSSILVGDYLRIVDDLFDKSIKNKGKKFSAVYHKILNDHEEPTLIQSISLLPKKELVIFSEIYPPIKDFNQYLWDEKEKLAIYLNNIVENVPASIYWKDANSVILGGSKLHTELTGYSDNKAVVGKTDYDFAWRGQAERIIENDRFVMKNKQMISFEERAKLPDDGIHIFLTQKSPLKGKLGEIIGVLGVSIDITELKNTQKKLKKAKLAAESANRTKTEFLANMSHDIRTPLTGIIGLSQLLAHRLVMTEDKEDLSLMYQASERLLNLLNDVLDVASLESVNEAKIKLESFSLLGVSQALKGLLLPAAKLKGLDFQVNVDISTSENVLSDRIKLERILLNLVNNAIKFTKKGEVSLSIKELALLPQRMDGMHVEFTISDTGIGIQADKLAYIFDHFFRVASSFEEQDQGYGVGLYIVKKFINLLGGEIEVKSEVGVGTKFSFRLFMTLAQSHKTKKFKNKNSEPFIFLKAKDEQARVMAEEVVNQSELPSIESPEDKRPAKKNILLIEDDQLVIKFSKELLFQAGYTVTIVSTSKEALSLAKNHSFDLIITDLGLPGISGYELAVLYRYWERVNHKPIVPIIVLTAHGQGKFKEECLAAGINEIWLKPLTVEKIKKLDKYWLDNKKVTVEQLHIPVQFKSTENELDVEESNIGIEKANLLEIINSYPIFDKSISLNNLSDNEKLFQEIVEMFNQSIPEQLQELEKAYALKNWAALENIVHKIKGGACYVGAIRLNYVCQNFLRCYLTGQSQLLDSLYQCLIGSLTETQQALLLL</sequence>
<comment type="subcellular location">
    <subcellularLocation>
        <location evidence="2">Cell membrane</location>
        <topology evidence="2">Multi-pass membrane protein</topology>
    </subcellularLocation>
</comment>
<evidence type="ECO:0000256" key="5">
    <source>
        <dbReference type="ARBA" id="ARBA00022553"/>
    </source>
</evidence>
<dbReference type="Pfam" id="PF00072">
    <property type="entry name" value="Response_reg"/>
    <property type="match status" value="1"/>
</dbReference>
<dbReference type="PANTHER" id="PTHR45339:SF1">
    <property type="entry name" value="HYBRID SIGNAL TRANSDUCTION HISTIDINE KINASE J"/>
    <property type="match status" value="1"/>
</dbReference>
<feature type="modified residue" description="4-aspartylphosphate" evidence="13">
    <location>
        <position position="600"/>
    </location>
</feature>
<dbReference type="SUPFAM" id="SSF55785">
    <property type="entry name" value="PYP-like sensor domain (PAS domain)"/>
    <property type="match status" value="1"/>
</dbReference>
<keyword evidence="5 13" id="KW-0597">Phosphoprotein</keyword>
<evidence type="ECO:0000256" key="4">
    <source>
        <dbReference type="ARBA" id="ARBA00022475"/>
    </source>
</evidence>
<dbReference type="InterPro" id="IPR003661">
    <property type="entry name" value="HisK_dim/P_dom"/>
</dbReference>
<dbReference type="Gene3D" id="3.40.50.2300">
    <property type="match status" value="1"/>
</dbReference>
<dbReference type="CDD" id="cd00088">
    <property type="entry name" value="HPT"/>
    <property type="match status" value="1"/>
</dbReference>
<dbReference type="InterPro" id="IPR000700">
    <property type="entry name" value="PAS-assoc_C"/>
</dbReference>
<evidence type="ECO:0000259" key="15">
    <source>
        <dbReference type="PROSITE" id="PS50110"/>
    </source>
</evidence>
<dbReference type="PROSITE" id="PS50110">
    <property type="entry name" value="RESPONSE_REGULATORY"/>
    <property type="match status" value="1"/>
</dbReference>
<evidence type="ECO:0000256" key="10">
    <source>
        <dbReference type="ARBA" id="ARBA00023012"/>
    </source>
</evidence>
<dbReference type="PANTHER" id="PTHR45339">
    <property type="entry name" value="HYBRID SIGNAL TRANSDUCTION HISTIDINE KINASE J"/>
    <property type="match status" value="1"/>
</dbReference>
<evidence type="ECO:0000256" key="3">
    <source>
        <dbReference type="ARBA" id="ARBA00012438"/>
    </source>
</evidence>
<dbReference type="GO" id="GO:0005524">
    <property type="term" value="F:ATP binding"/>
    <property type="evidence" value="ECO:0007669"/>
    <property type="project" value="UniProtKB-KW"/>
</dbReference>
<evidence type="ECO:0000259" key="14">
    <source>
        <dbReference type="PROSITE" id="PS50109"/>
    </source>
</evidence>
<dbReference type="PROSITE" id="PS50894">
    <property type="entry name" value="HPT"/>
    <property type="match status" value="1"/>
</dbReference>
<dbReference type="InterPro" id="IPR003594">
    <property type="entry name" value="HATPase_dom"/>
</dbReference>
<keyword evidence="11" id="KW-0472">Membrane</keyword>
<dbReference type="CDD" id="cd00130">
    <property type="entry name" value="PAS"/>
    <property type="match status" value="1"/>
</dbReference>
<dbReference type="InterPro" id="IPR036890">
    <property type="entry name" value="HATPase_C_sf"/>
</dbReference>
<evidence type="ECO:0000256" key="1">
    <source>
        <dbReference type="ARBA" id="ARBA00000085"/>
    </source>
</evidence>
<dbReference type="InterPro" id="IPR011006">
    <property type="entry name" value="CheY-like_superfamily"/>
</dbReference>
<protein>
    <recommendedName>
        <fullName evidence="3">histidine kinase</fullName>
        <ecNumber evidence="3">2.7.13.3</ecNumber>
    </recommendedName>
</protein>
<gene>
    <name evidence="18" type="ORF">CFE62_002855</name>
</gene>
<dbReference type="CDD" id="cd17546">
    <property type="entry name" value="REC_hyHK_CKI1_RcsC-like"/>
    <property type="match status" value="1"/>
</dbReference>
<feature type="domain" description="PAC" evidence="16">
    <location>
        <begin position="201"/>
        <end position="253"/>
    </location>
</feature>
<evidence type="ECO:0000256" key="13">
    <source>
        <dbReference type="PROSITE-ProRule" id="PRU00169"/>
    </source>
</evidence>
<dbReference type="CDD" id="cd00082">
    <property type="entry name" value="HisKA"/>
    <property type="match status" value="1"/>
</dbReference>
<dbReference type="InterPro" id="IPR004358">
    <property type="entry name" value="Sig_transdc_His_kin-like_C"/>
</dbReference>
<keyword evidence="9" id="KW-1133">Transmembrane helix</keyword>
<dbReference type="SMART" id="SM00388">
    <property type="entry name" value="HisKA"/>
    <property type="match status" value="1"/>
</dbReference>
<keyword evidence="4" id="KW-1003">Cell membrane</keyword>
<dbReference type="InterPro" id="IPR008207">
    <property type="entry name" value="Sig_transdc_His_kin_Hpt_dom"/>
</dbReference>
<dbReference type="InterPro" id="IPR001789">
    <property type="entry name" value="Sig_transdc_resp-reg_receiver"/>
</dbReference>
<dbReference type="PROSITE" id="PS50109">
    <property type="entry name" value="HIS_KIN"/>
    <property type="match status" value="1"/>
</dbReference>
<comment type="catalytic activity">
    <reaction evidence="1">
        <text>ATP + protein L-histidine = ADP + protein N-phospho-L-histidine.</text>
        <dbReference type="EC" id="2.7.13.3"/>
    </reaction>
</comment>
<dbReference type="PRINTS" id="PR00344">
    <property type="entry name" value="BCTRLSENSOR"/>
</dbReference>
<evidence type="ECO:0000259" key="16">
    <source>
        <dbReference type="PROSITE" id="PS50113"/>
    </source>
</evidence>
<dbReference type="SMART" id="SM00448">
    <property type="entry name" value="REC"/>
    <property type="match status" value="1"/>
</dbReference>
<keyword evidence="10" id="KW-0902">Two-component regulatory system</keyword>
<feature type="modified residue" description="Phosphohistidine" evidence="12">
    <location>
        <position position="768"/>
    </location>
</feature>
<dbReference type="CDD" id="cd16922">
    <property type="entry name" value="HATPase_EvgS-ArcB-TorS-like"/>
    <property type="match status" value="1"/>
</dbReference>
<name>A0A370CI92_9COXI</name>
<dbReference type="InterPro" id="IPR005467">
    <property type="entry name" value="His_kinase_dom"/>
</dbReference>
<dbReference type="InterPro" id="IPR000014">
    <property type="entry name" value="PAS"/>
</dbReference>
<feature type="domain" description="Histidine kinase" evidence="14">
    <location>
        <begin position="271"/>
        <end position="496"/>
    </location>
</feature>
<feature type="domain" description="HPt" evidence="17">
    <location>
        <begin position="729"/>
        <end position="822"/>
    </location>
</feature>
<dbReference type="Gene3D" id="3.30.565.10">
    <property type="entry name" value="Histidine kinase-like ATPase, C-terminal domain"/>
    <property type="match status" value="1"/>
</dbReference>
<evidence type="ECO:0000256" key="11">
    <source>
        <dbReference type="ARBA" id="ARBA00023136"/>
    </source>
</evidence>
<organism evidence="18 19">
    <name type="scientific">Candidatus Aquirickettsiella gammari</name>
    <dbReference type="NCBI Taxonomy" id="2016198"/>
    <lineage>
        <taxon>Bacteria</taxon>
        <taxon>Pseudomonadati</taxon>
        <taxon>Pseudomonadota</taxon>
        <taxon>Gammaproteobacteria</taxon>
        <taxon>Legionellales</taxon>
        <taxon>Coxiellaceae</taxon>
        <taxon>Candidatus Aquirickettsiella</taxon>
    </lineage>
</organism>
<evidence type="ECO:0000313" key="18">
    <source>
        <dbReference type="EMBL" id="RDH40579.1"/>
    </source>
</evidence>
<evidence type="ECO:0000256" key="2">
    <source>
        <dbReference type="ARBA" id="ARBA00004651"/>
    </source>
</evidence>
<dbReference type="AlphaFoldDB" id="A0A370CI92"/>
<dbReference type="GO" id="GO:0000155">
    <property type="term" value="F:phosphorelay sensor kinase activity"/>
    <property type="evidence" value="ECO:0007669"/>
    <property type="project" value="InterPro"/>
</dbReference>
<evidence type="ECO:0000259" key="17">
    <source>
        <dbReference type="PROSITE" id="PS50894"/>
    </source>
</evidence>
<accession>A0A370CI92</accession>
<dbReference type="Gene3D" id="1.10.287.130">
    <property type="match status" value="1"/>
</dbReference>
<dbReference type="SUPFAM" id="SSF47226">
    <property type="entry name" value="Histidine-containing phosphotransfer domain, HPT domain"/>
    <property type="match status" value="1"/>
</dbReference>
<dbReference type="Pfam" id="PF00512">
    <property type="entry name" value="HisKA"/>
    <property type="match status" value="1"/>
</dbReference>
<dbReference type="InterPro" id="IPR035965">
    <property type="entry name" value="PAS-like_dom_sf"/>
</dbReference>
<dbReference type="SMART" id="SM00387">
    <property type="entry name" value="HATPase_c"/>
    <property type="match status" value="1"/>
</dbReference>
<evidence type="ECO:0000256" key="12">
    <source>
        <dbReference type="PROSITE-ProRule" id="PRU00110"/>
    </source>
</evidence>
<proteinExistence type="predicted"/>
<dbReference type="SUPFAM" id="SSF47384">
    <property type="entry name" value="Homodimeric domain of signal transducing histidine kinase"/>
    <property type="match status" value="1"/>
</dbReference>
<dbReference type="PROSITE" id="PS50113">
    <property type="entry name" value="PAC"/>
    <property type="match status" value="1"/>
</dbReference>
<dbReference type="Proteomes" id="UP000226429">
    <property type="component" value="Unassembled WGS sequence"/>
</dbReference>
<dbReference type="InterPro" id="IPR036097">
    <property type="entry name" value="HisK_dim/P_sf"/>
</dbReference>
<feature type="domain" description="Response regulatory" evidence="15">
    <location>
        <begin position="551"/>
        <end position="670"/>
    </location>
</feature>
<dbReference type="GO" id="GO:0005886">
    <property type="term" value="C:plasma membrane"/>
    <property type="evidence" value="ECO:0007669"/>
    <property type="project" value="UniProtKB-SubCell"/>
</dbReference>
<dbReference type="EMBL" id="NMOS02000006">
    <property type="protein sequence ID" value="RDH40579.1"/>
    <property type="molecule type" value="Genomic_DNA"/>
</dbReference>
<keyword evidence="8" id="KW-0067">ATP-binding</keyword>
<evidence type="ECO:0000256" key="7">
    <source>
        <dbReference type="ARBA" id="ARBA00022741"/>
    </source>
</evidence>
<evidence type="ECO:0000313" key="19">
    <source>
        <dbReference type="Proteomes" id="UP000226429"/>
    </source>
</evidence>
<dbReference type="SUPFAM" id="SSF52172">
    <property type="entry name" value="CheY-like"/>
    <property type="match status" value="1"/>
</dbReference>